<keyword evidence="1" id="KW-0503">Monooxygenase</keyword>
<organism evidence="1 2">
    <name type="scientific">Vararia minispora EC-137</name>
    <dbReference type="NCBI Taxonomy" id="1314806"/>
    <lineage>
        <taxon>Eukaryota</taxon>
        <taxon>Fungi</taxon>
        <taxon>Dikarya</taxon>
        <taxon>Basidiomycota</taxon>
        <taxon>Agaricomycotina</taxon>
        <taxon>Agaricomycetes</taxon>
        <taxon>Russulales</taxon>
        <taxon>Lachnocladiaceae</taxon>
        <taxon>Vararia</taxon>
    </lineage>
</organism>
<dbReference type="Proteomes" id="UP000814128">
    <property type="component" value="Unassembled WGS sequence"/>
</dbReference>
<protein>
    <submittedName>
        <fullName evidence="1">Cytochrome P450 monooxygenase</fullName>
    </submittedName>
</protein>
<name>A0ACB8QS48_9AGAM</name>
<evidence type="ECO:0000313" key="2">
    <source>
        <dbReference type="Proteomes" id="UP000814128"/>
    </source>
</evidence>
<keyword evidence="1" id="KW-0560">Oxidoreductase</keyword>
<reference evidence="1" key="1">
    <citation type="submission" date="2021-02" db="EMBL/GenBank/DDBJ databases">
        <authorList>
            <consortium name="DOE Joint Genome Institute"/>
            <person name="Ahrendt S."/>
            <person name="Looney B.P."/>
            <person name="Miyauchi S."/>
            <person name="Morin E."/>
            <person name="Drula E."/>
            <person name="Courty P.E."/>
            <person name="Chicoki N."/>
            <person name="Fauchery L."/>
            <person name="Kohler A."/>
            <person name="Kuo A."/>
            <person name="Labutti K."/>
            <person name="Pangilinan J."/>
            <person name="Lipzen A."/>
            <person name="Riley R."/>
            <person name="Andreopoulos W."/>
            <person name="He G."/>
            <person name="Johnson J."/>
            <person name="Barry K.W."/>
            <person name="Grigoriev I.V."/>
            <person name="Nagy L."/>
            <person name="Hibbett D."/>
            <person name="Henrissat B."/>
            <person name="Matheny P.B."/>
            <person name="Labbe J."/>
            <person name="Martin F."/>
        </authorList>
    </citation>
    <scope>NUCLEOTIDE SEQUENCE</scope>
    <source>
        <strain evidence="1">EC-137</strain>
    </source>
</reference>
<proteinExistence type="predicted"/>
<reference evidence="1" key="2">
    <citation type="journal article" date="2022" name="New Phytol.">
        <title>Evolutionary transition to the ectomycorrhizal habit in the genomes of a hyperdiverse lineage of mushroom-forming fungi.</title>
        <authorList>
            <person name="Looney B."/>
            <person name="Miyauchi S."/>
            <person name="Morin E."/>
            <person name="Drula E."/>
            <person name="Courty P.E."/>
            <person name="Kohler A."/>
            <person name="Kuo A."/>
            <person name="LaButti K."/>
            <person name="Pangilinan J."/>
            <person name="Lipzen A."/>
            <person name="Riley R."/>
            <person name="Andreopoulos W."/>
            <person name="He G."/>
            <person name="Johnson J."/>
            <person name="Nolan M."/>
            <person name="Tritt A."/>
            <person name="Barry K.W."/>
            <person name="Grigoriev I.V."/>
            <person name="Nagy L.G."/>
            <person name="Hibbett D."/>
            <person name="Henrissat B."/>
            <person name="Matheny P.B."/>
            <person name="Labbe J."/>
            <person name="Martin F.M."/>
        </authorList>
    </citation>
    <scope>NUCLEOTIDE SEQUENCE</scope>
    <source>
        <strain evidence="1">EC-137</strain>
    </source>
</reference>
<gene>
    <name evidence="1" type="ORF">K488DRAFT_44871</name>
</gene>
<dbReference type="EMBL" id="MU273496">
    <property type="protein sequence ID" value="KAI0034669.1"/>
    <property type="molecule type" value="Genomic_DNA"/>
</dbReference>
<keyword evidence="2" id="KW-1185">Reference proteome</keyword>
<evidence type="ECO:0000313" key="1">
    <source>
        <dbReference type="EMBL" id="KAI0034669.1"/>
    </source>
</evidence>
<accession>A0ACB8QS48</accession>
<sequence length="519" mass="57534">MNAVFLAGGALAIFLLVHLVPWLFDVHGIRSVPGPFLAAFSDLWLGRVAAAGYRSEIVHDVHQQYGPIVRIAPNHISIADPTALQVIYAHGNGTLKSDFYDAFVSIERGLFNTRDRAQHARKRKIVSHIFSQKSVLEFEPHVREYVKTLLHEWEGLFKKAAQGLSGTEGEGWLGRDGRLWLDCLPWFNYLAFDIIGDLAFGRPFGMLVAARDAADVALTDDGKSKLVSFPAVKILNERGEFSASMGVLPPWCRPYVKKLIPWYRRGGAAVSHLAGIAIAAVTKRLDQGDYRVDLLSKLQEGKDDDGNPMGRAELTAEALTQLIAGSDTTSNSSCAIAYYLAANQAVQAKLHKELDEVFGSEDDPVATFDIVKRLPYIEAVINETLRIHSTSGIGLPRIVPSGGLMAGGRFFTEGTILSVPSYTIHRDPAIWGQDVDAFRPERWFECNAEAIQRTFNPFSYGPRACVGRNLASMELLIIVASVFRRFHFVLEEPEKKLEMREGFLRKPLACKVGIKVRDV</sequence>
<comment type="caution">
    <text evidence="1">The sequence shown here is derived from an EMBL/GenBank/DDBJ whole genome shotgun (WGS) entry which is preliminary data.</text>
</comment>